<dbReference type="RefSeq" id="WP_051923153.1">
    <property type="nucleotide sequence ID" value="NZ_CAUPKV010000009.1"/>
</dbReference>
<accession>A0A087DI45</accession>
<reference evidence="2 3" key="1">
    <citation type="submission" date="2014-03" db="EMBL/GenBank/DDBJ databases">
        <title>Genomics of Bifidobacteria.</title>
        <authorList>
            <person name="Ventura M."/>
            <person name="Milani C."/>
            <person name="Lugli G.A."/>
        </authorList>
    </citation>
    <scope>NUCLEOTIDE SEQUENCE [LARGE SCALE GENOMIC DNA]</scope>
    <source>
        <strain evidence="2 3">LMG 21589</strain>
    </source>
</reference>
<proteinExistence type="predicted"/>
<evidence type="ECO:0000313" key="2">
    <source>
        <dbReference type="EMBL" id="KFI95195.1"/>
    </source>
</evidence>
<evidence type="ECO:0008006" key="4">
    <source>
        <dbReference type="Google" id="ProtNLM"/>
    </source>
</evidence>
<dbReference type="Gene3D" id="6.10.140.1630">
    <property type="match status" value="1"/>
</dbReference>
<dbReference type="STRING" id="158787.BSCA_1013"/>
<feature type="region of interest" description="Disordered" evidence="1">
    <location>
        <begin position="27"/>
        <end position="68"/>
    </location>
</feature>
<keyword evidence="3" id="KW-1185">Reference proteome</keyword>
<protein>
    <recommendedName>
        <fullName evidence="4">Head fiber protein</fullName>
    </recommendedName>
</protein>
<organism evidence="2 3">
    <name type="scientific">Bifidobacterium scardovii</name>
    <dbReference type="NCBI Taxonomy" id="158787"/>
    <lineage>
        <taxon>Bacteria</taxon>
        <taxon>Bacillati</taxon>
        <taxon>Actinomycetota</taxon>
        <taxon>Actinomycetes</taxon>
        <taxon>Bifidobacteriales</taxon>
        <taxon>Bifidobacteriaceae</taxon>
        <taxon>Bifidobacterium</taxon>
    </lineage>
</organism>
<feature type="compositionally biased region" description="Low complexity" evidence="1">
    <location>
        <begin position="39"/>
        <end position="50"/>
    </location>
</feature>
<dbReference type="AlphaFoldDB" id="A0A087DI45"/>
<evidence type="ECO:0000313" key="3">
    <source>
        <dbReference type="Proteomes" id="UP000029033"/>
    </source>
</evidence>
<evidence type="ECO:0000256" key="1">
    <source>
        <dbReference type="SAM" id="MobiDB-lite"/>
    </source>
</evidence>
<dbReference type="eggNOG" id="ENOG5031YAK">
    <property type="taxonomic scope" value="Bacteria"/>
</dbReference>
<sequence>MANDITYLQQINDADDVPQPTQIRKAQFVDADGNPVGGPSSAPSTPAEPADGSISPAKLAGYSADTDHGRIPKVKGDGTGFDFVDVPASPTADTLTGATDTGRALLKAKDAASARTAIGAGTSSFSGSYADLTNKPDIPAAYTLPAAGSALGGVRQAAYVADPAGDTVTKAEFIALRDALVASGAMAAKG</sequence>
<dbReference type="OrthoDB" id="3241852at2"/>
<gene>
    <name evidence="2" type="ORF">BSCA_1013</name>
</gene>
<dbReference type="GeneID" id="85165998"/>
<comment type="caution">
    <text evidence="2">The sequence shown here is derived from an EMBL/GenBank/DDBJ whole genome shotgun (WGS) entry which is preliminary data.</text>
</comment>
<name>A0A087DI45_9BIFI</name>
<dbReference type="EMBL" id="JGZO01000004">
    <property type="protein sequence ID" value="KFI95195.1"/>
    <property type="molecule type" value="Genomic_DNA"/>
</dbReference>
<dbReference type="Proteomes" id="UP000029033">
    <property type="component" value="Unassembled WGS sequence"/>
</dbReference>